<dbReference type="AlphaFoldDB" id="A0AAJ1U771"/>
<comment type="caution">
    <text evidence="2">The sequence shown here is derived from an EMBL/GenBank/DDBJ whole genome shotgun (WGS) entry which is preliminary data.</text>
</comment>
<reference evidence="2" key="2">
    <citation type="submission" date="2023-04" db="EMBL/GenBank/DDBJ databases">
        <title>'Rhodoalgimonas zhirmunskyi' gen. nov., isolated from a red alga.</title>
        <authorList>
            <person name="Nedashkovskaya O.I."/>
            <person name="Otstavnykh N.Y."/>
            <person name="Bystritskaya E.P."/>
            <person name="Balabanova L.A."/>
            <person name="Isaeva M.P."/>
        </authorList>
    </citation>
    <scope>NUCLEOTIDE SEQUENCE</scope>
    <source>
        <strain evidence="2">10Alg 79</strain>
    </source>
</reference>
<sequence length="114" mass="12183">MDFIKELENTKTNMANYGAECPEGAGGFMAMKDAMMQPGELSFKQKELIALAIGIVRQCADCIAYHIQASIEAGATKKEVAETVSVAIMMGGGPAFMYGARAMEAYDQFKAAKG</sequence>
<dbReference type="InterPro" id="IPR029032">
    <property type="entry name" value="AhpD-like"/>
</dbReference>
<evidence type="ECO:0000259" key="1">
    <source>
        <dbReference type="Pfam" id="PF02627"/>
    </source>
</evidence>
<feature type="domain" description="Carboxymuconolactone decarboxylase-like" evidence="1">
    <location>
        <begin position="22"/>
        <end position="104"/>
    </location>
</feature>
<reference evidence="2" key="1">
    <citation type="submission" date="2022-07" db="EMBL/GenBank/DDBJ databases">
        <authorList>
            <person name="Otstavnykh N."/>
            <person name="Isaeva M."/>
            <person name="Bystritskaya E."/>
        </authorList>
    </citation>
    <scope>NUCLEOTIDE SEQUENCE</scope>
    <source>
        <strain evidence="2">10Alg 79</strain>
    </source>
</reference>
<accession>A0AAJ1U771</accession>
<dbReference type="EMBL" id="JANFFA010000001">
    <property type="protein sequence ID" value="MDQ2092910.1"/>
    <property type="molecule type" value="Genomic_DNA"/>
</dbReference>
<dbReference type="Proteomes" id="UP001227162">
    <property type="component" value="Unassembled WGS sequence"/>
</dbReference>
<dbReference type="RefSeq" id="WP_317624520.1">
    <property type="nucleotide sequence ID" value="NZ_JANFFA010000001.1"/>
</dbReference>
<dbReference type="NCBIfam" id="TIGR00778">
    <property type="entry name" value="ahpD_dom"/>
    <property type="match status" value="1"/>
</dbReference>
<dbReference type="SUPFAM" id="SSF69118">
    <property type="entry name" value="AhpD-like"/>
    <property type="match status" value="1"/>
</dbReference>
<protein>
    <submittedName>
        <fullName evidence="2">Carboxymuconolactone decarboxylase family protein</fullName>
    </submittedName>
</protein>
<organism evidence="2 3">
    <name type="scientific">Rhodalgimonas zhirmunskyi</name>
    <dbReference type="NCBI Taxonomy" id="2964767"/>
    <lineage>
        <taxon>Bacteria</taxon>
        <taxon>Pseudomonadati</taxon>
        <taxon>Pseudomonadota</taxon>
        <taxon>Alphaproteobacteria</taxon>
        <taxon>Rhodobacterales</taxon>
        <taxon>Roseobacteraceae</taxon>
        <taxon>Rhodalgimonas</taxon>
    </lineage>
</organism>
<keyword evidence="3" id="KW-1185">Reference proteome</keyword>
<name>A0AAJ1U771_9RHOB</name>
<dbReference type="PANTHER" id="PTHR33930:SF2">
    <property type="entry name" value="BLR3452 PROTEIN"/>
    <property type="match status" value="1"/>
</dbReference>
<proteinExistence type="predicted"/>
<evidence type="ECO:0000313" key="2">
    <source>
        <dbReference type="EMBL" id="MDQ2092910.1"/>
    </source>
</evidence>
<dbReference type="InterPro" id="IPR003779">
    <property type="entry name" value="CMD-like"/>
</dbReference>
<dbReference type="GO" id="GO:0051920">
    <property type="term" value="F:peroxiredoxin activity"/>
    <property type="evidence" value="ECO:0007669"/>
    <property type="project" value="InterPro"/>
</dbReference>
<dbReference type="Gene3D" id="1.20.1290.10">
    <property type="entry name" value="AhpD-like"/>
    <property type="match status" value="1"/>
</dbReference>
<dbReference type="PANTHER" id="PTHR33930">
    <property type="entry name" value="ALKYL HYDROPEROXIDE REDUCTASE AHPD"/>
    <property type="match status" value="1"/>
</dbReference>
<gene>
    <name evidence="2" type="ORF">NOI20_02160</name>
</gene>
<dbReference type="Pfam" id="PF02627">
    <property type="entry name" value="CMD"/>
    <property type="match status" value="1"/>
</dbReference>
<evidence type="ECO:0000313" key="3">
    <source>
        <dbReference type="Proteomes" id="UP001227162"/>
    </source>
</evidence>
<dbReference type="InterPro" id="IPR004675">
    <property type="entry name" value="AhpD_core"/>
</dbReference>